<dbReference type="GO" id="GO:0002098">
    <property type="term" value="P:tRNA wobble uridine modification"/>
    <property type="evidence" value="ECO:0007669"/>
    <property type="project" value="InterPro"/>
</dbReference>
<keyword evidence="7" id="KW-0819">tRNA processing</keyword>
<evidence type="ECO:0000256" key="9">
    <source>
        <dbReference type="ARBA" id="ARBA00045238"/>
    </source>
</evidence>
<dbReference type="OMA" id="VGTHNPP"/>
<reference evidence="11" key="2">
    <citation type="submission" date="2025-08" db="UniProtKB">
        <authorList>
            <consortium name="Ensembl"/>
        </authorList>
    </citation>
    <scope>IDENTIFICATION</scope>
</reference>
<keyword evidence="8" id="KW-0539">Nucleus</keyword>
<evidence type="ECO:0000256" key="2">
    <source>
        <dbReference type="ARBA" id="ARBA00004496"/>
    </source>
</evidence>
<name>A0A8C3EGL1_CORMO</name>
<evidence type="ECO:0000256" key="3">
    <source>
        <dbReference type="ARBA" id="ARBA00005043"/>
    </source>
</evidence>
<comment type="similarity">
    <text evidence="4">Belongs to the ELP4 family.</text>
</comment>
<dbReference type="InterPro" id="IPR027417">
    <property type="entry name" value="P-loop_NTPase"/>
</dbReference>
<dbReference type="GO" id="GO:0033588">
    <property type="term" value="C:elongator holoenzyme complex"/>
    <property type="evidence" value="ECO:0007669"/>
    <property type="project" value="InterPro"/>
</dbReference>
<reference evidence="11" key="3">
    <citation type="submission" date="2025-09" db="UniProtKB">
        <authorList>
            <consortium name="Ensembl"/>
        </authorList>
    </citation>
    <scope>IDENTIFICATION</scope>
</reference>
<evidence type="ECO:0000256" key="8">
    <source>
        <dbReference type="ARBA" id="ARBA00023242"/>
    </source>
</evidence>
<feature type="region of interest" description="Disordered" evidence="10">
    <location>
        <begin position="18"/>
        <end position="184"/>
    </location>
</feature>
<evidence type="ECO:0000256" key="6">
    <source>
        <dbReference type="ARBA" id="ARBA00022490"/>
    </source>
</evidence>
<dbReference type="Proteomes" id="UP000694553">
    <property type="component" value="Unassembled WGS sequence"/>
</dbReference>
<keyword evidence="6" id="KW-0963">Cytoplasm</keyword>
<evidence type="ECO:0000256" key="4">
    <source>
        <dbReference type="ARBA" id="ARBA00007573"/>
    </source>
</evidence>
<sequence length="555" mass="60742">MRFTSTFPFQGLMPPVRRQASLSAPGPLRSRPYGHLGHLRNQGGVPSAAPAPHSPHRSVPAAGPLSPRQSCGVPQLPQTKLRCPPAAPAHPHPRPHSHLPARCRAPQPFPARRPGTCQQRGLLLGGGSPNRSPIGGARARPSRRARPRSLPGPDMAAAGGARGCTSFQRRPGAGPRPPAVPGTRPSVRHGQLLLSSGLPSLDCVLGGGVAVGTLLLLEEDKYGLYSNLLFKYFLAEGVVCGHDLFIASAREHPDNILKELPAPLLDDTHQKELGDEAAAVKSEDFHDSMKIAWRYQNLPKMEASPTTYTKFGHYYDISKKMSPELCQSIKWHSFYLHEELSSEPKMKTCNMNNGYARLLQSIQRIISQEGFDGSDPQKKQRNVLRIGIQSLGSILWGDDICCSDTPEDTHSLTKFLYVLRGLLRKSLSACIITVPAHLIQNKAIMERVTNLSDVVVGLESFIGSERETNPLYKDYHGLVHVHQFPRLNSLICDVSDTKDLAFRLKRKLFTIERLHLPPDLSDTVSRASKQDLAGSAKLLSSGCGAMAIGKKHLDF</sequence>
<evidence type="ECO:0000313" key="11">
    <source>
        <dbReference type="Ensembl" id="ENSCMUP00000017945.1"/>
    </source>
</evidence>
<dbReference type="Gene3D" id="3.40.50.300">
    <property type="entry name" value="P-loop containing nucleotide triphosphate hydrolases"/>
    <property type="match status" value="1"/>
</dbReference>
<dbReference type="Ensembl" id="ENSCMUT00000019289.2">
    <property type="protein sequence ID" value="ENSCMUP00000017945.1"/>
    <property type="gene ID" value="ENSCMUG00000011099.2"/>
</dbReference>
<evidence type="ECO:0000313" key="12">
    <source>
        <dbReference type="Proteomes" id="UP000694553"/>
    </source>
</evidence>
<evidence type="ECO:0000256" key="1">
    <source>
        <dbReference type="ARBA" id="ARBA00004123"/>
    </source>
</evidence>
<dbReference type="CDD" id="cd19494">
    <property type="entry name" value="Elp4"/>
    <property type="match status" value="1"/>
</dbReference>
<dbReference type="GO" id="GO:0005737">
    <property type="term" value="C:cytoplasm"/>
    <property type="evidence" value="ECO:0007669"/>
    <property type="project" value="UniProtKB-SubCell"/>
</dbReference>
<comment type="pathway">
    <text evidence="3">tRNA modification; 5-methoxycarbonylmethyl-2-thiouridine-tRNA biosynthesis.</text>
</comment>
<organism evidence="11 12">
    <name type="scientific">Corvus moneduloides</name>
    <name type="common">New Caledonian crow</name>
    <dbReference type="NCBI Taxonomy" id="1196302"/>
    <lineage>
        <taxon>Eukaryota</taxon>
        <taxon>Metazoa</taxon>
        <taxon>Chordata</taxon>
        <taxon>Craniata</taxon>
        <taxon>Vertebrata</taxon>
        <taxon>Euteleostomi</taxon>
        <taxon>Archelosauria</taxon>
        <taxon>Archosauria</taxon>
        <taxon>Dinosauria</taxon>
        <taxon>Saurischia</taxon>
        <taxon>Theropoda</taxon>
        <taxon>Coelurosauria</taxon>
        <taxon>Aves</taxon>
        <taxon>Neognathae</taxon>
        <taxon>Neoaves</taxon>
        <taxon>Telluraves</taxon>
        <taxon>Australaves</taxon>
        <taxon>Passeriformes</taxon>
        <taxon>Corvoidea</taxon>
        <taxon>Corvidae</taxon>
        <taxon>Corvus</taxon>
    </lineage>
</organism>
<evidence type="ECO:0000256" key="5">
    <source>
        <dbReference type="ARBA" id="ARBA00020265"/>
    </source>
</evidence>
<dbReference type="PANTHER" id="PTHR12896:SF1">
    <property type="entry name" value="ELONGATOR COMPLEX PROTEIN 4"/>
    <property type="match status" value="1"/>
</dbReference>
<comment type="function">
    <text evidence="9">Component of the elongator complex which is required for multiple tRNA modifications, including mcm5U (5-methoxycarbonylmethyl uridine), mcm5s2U (5-methoxycarbonylmethyl-2-thiouridine), and ncm5U (5-carbamoylmethyl uridine). The elongator complex catalyzes the formation of carboxymethyluridine in the wobble base at position 34 in tRNAs.</text>
</comment>
<dbReference type="GO" id="GO:0008023">
    <property type="term" value="C:transcription elongation factor complex"/>
    <property type="evidence" value="ECO:0007669"/>
    <property type="project" value="TreeGrafter"/>
</dbReference>
<dbReference type="PANTHER" id="PTHR12896">
    <property type="entry name" value="PAX6 NEIGHBOR PROTEIN PAXNEB"/>
    <property type="match status" value="1"/>
</dbReference>
<comment type="subcellular location">
    <subcellularLocation>
        <location evidence="2">Cytoplasm</location>
    </subcellularLocation>
    <subcellularLocation>
        <location evidence="1">Nucleus</location>
    </subcellularLocation>
</comment>
<protein>
    <recommendedName>
        <fullName evidence="5">Elongator complex protein 4</fullName>
    </recommendedName>
</protein>
<gene>
    <name evidence="11" type="primary">ELP4</name>
</gene>
<dbReference type="UniPathway" id="UPA00988"/>
<dbReference type="Pfam" id="PF05625">
    <property type="entry name" value="PAXNEB"/>
    <property type="match status" value="1"/>
</dbReference>
<dbReference type="InterPro" id="IPR008728">
    <property type="entry name" value="Elongator_complex_protein_4"/>
</dbReference>
<evidence type="ECO:0000256" key="10">
    <source>
        <dbReference type="SAM" id="MobiDB-lite"/>
    </source>
</evidence>
<proteinExistence type="inferred from homology"/>
<feature type="compositionally biased region" description="Low complexity" evidence="10">
    <location>
        <begin position="45"/>
        <end position="62"/>
    </location>
</feature>
<evidence type="ECO:0000256" key="7">
    <source>
        <dbReference type="ARBA" id="ARBA00022694"/>
    </source>
</evidence>
<accession>A0A8C3EGL1</accession>
<reference evidence="12" key="1">
    <citation type="submission" date="2019-10" db="EMBL/GenBank/DDBJ databases">
        <title>Corvus moneduloides (New Caledonian crow) genome, bCorMon1, primary haplotype.</title>
        <authorList>
            <person name="Rutz C."/>
            <person name="Fungtammasan C."/>
            <person name="Mountcastle J."/>
            <person name="Formenti G."/>
            <person name="Chow W."/>
            <person name="Howe K."/>
            <person name="Steele M.P."/>
            <person name="Fernandes J."/>
            <person name="Gilbert M.T.P."/>
            <person name="Fedrigo O."/>
            <person name="Jarvis E.D."/>
            <person name="Gemmell N."/>
        </authorList>
    </citation>
    <scope>NUCLEOTIDE SEQUENCE [LARGE SCALE GENOMIC DNA]</scope>
</reference>
<dbReference type="FunFam" id="3.40.50.300:FF:000623">
    <property type="entry name" value="Elongator acetyltransferase complex subunit 4"/>
    <property type="match status" value="1"/>
</dbReference>
<feature type="compositionally biased region" description="Basic residues" evidence="10">
    <location>
        <begin position="91"/>
        <end position="101"/>
    </location>
</feature>
<keyword evidence="12" id="KW-1185">Reference proteome</keyword>
<dbReference type="AlphaFoldDB" id="A0A8C3EGL1"/>